<dbReference type="PROSITE" id="PS00374">
    <property type="entry name" value="MGMT"/>
    <property type="match status" value="1"/>
</dbReference>
<dbReference type="InterPro" id="IPR001497">
    <property type="entry name" value="MethylDNA_cys_MeTrfase_AS"/>
</dbReference>
<evidence type="ECO:0000256" key="8">
    <source>
        <dbReference type="ARBA" id="ARBA00023163"/>
    </source>
</evidence>
<dbReference type="GO" id="GO:0032259">
    <property type="term" value="P:methylation"/>
    <property type="evidence" value="ECO:0007669"/>
    <property type="project" value="UniProtKB-KW"/>
</dbReference>
<comment type="catalytic activity">
    <reaction evidence="10">
        <text>a 6-O-methyl-2'-deoxyguanosine in DNA + L-cysteinyl-[protein] = S-methyl-L-cysteinyl-[protein] + a 2'-deoxyguanosine in DNA</text>
        <dbReference type="Rhea" id="RHEA:24000"/>
        <dbReference type="Rhea" id="RHEA-COMP:10131"/>
        <dbReference type="Rhea" id="RHEA-COMP:10132"/>
        <dbReference type="Rhea" id="RHEA-COMP:11367"/>
        <dbReference type="Rhea" id="RHEA-COMP:11368"/>
        <dbReference type="ChEBI" id="CHEBI:29950"/>
        <dbReference type="ChEBI" id="CHEBI:82612"/>
        <dbReference type="ChEBI" id="CHEBI:85445"/>
        <dbReference type="ChEBI" id="CHEBI:85448"/>
        <dbReference type="EC" id="2.1.1.63"/>
    </reaction>
</comment>
<protein>
    <recommendedName>
        <fullName evidence="3">methylated-DNA--[protein]-cysteine S-methyltransferase</fullName>
        <ecNumber evidence="3">2.1.1.63</ecNumber>
    </recommendedName>
</protein>
<dbReference type="Proteomes" id="UP000002171">
    <property type="component" value="Unassembled WGS sequence"/>
</dbReference>
<evidence type="ECO:0000256" key="10">
    <source>
        <dbReference type="ARBA" id="ARBA00049348"/>
    </source>
</evidence>
<feature type="domain" description="HTH araC/xylS-type" evidence="11">
    <location>
        <begin position="17"/>
        <end position="114"/>
    </location>
</feature>
<keyword evidence="6" id="KW-0227">DNA damage</keyword>
<evidence type="ECO:0000256" key="1">
    <source>
        <dbReference type="ARBA" id="ARBA00001286"/>
    </source>
</evidence>
<dbReference type="EC" id="2.1.1.63" evidence="3"/>
<dbReference type="NCBIfam" id="TIGR00589">
    <property type="entry name" value="ogt"/>
    <property type="match status" value="1"/>
</dbReference>
<evidence type="ECO:0000256" key="9">
    <source>
        <dbReference type="ARBA" id="ARBA00023204"/>
    </source>
</evidence>
<gene>
    <name evidence="12" type="ORF">MED92_15173</name>
</gene>
<dbReference type="Gene3D" id="3.30.160.70">
    <property type="entry name" value="Methylated DNA-protein cysteine methyltransferase domain"/>
    <property type="match status" value="1"/>
</dbReference>
<dbReference type="AlphaFoldDB" id="A0A7U8C953"/>
<dbReference type="InterPro" id="IPR014048">
    <property type="entry name" value="MethylDNA_cys_MeTrfase_DNA-bd"/>
</dbReference>
<evidence type="ECO:0000256" key="6">
    <source>
        <dbReference type="ARBA" id="ARBA00022763"/>
    </source>
</evidence>
<dbReference type="FunFam" id="1.10.10.10:FF:000214">
    <property type="entry name" value="Methylated-DNA--protein-cysteine methyltransferase"/>
    <property type="match status" value="1"/>
</dbReference>
<keyword evidence="8" id="KW-0804">Transcription</keyword>
<dbReference type="Gene3D" id="1.10.10.10">
    <property type="entry name" value="Winged helix-like DNA-binding domain superfamily/Winged helix DNA-binding domain"/>
    <property type="match status" value="1"/>
</dbReference>
<dbReference type="InterPro" id="IPR036388">
    <property type="entry name" value="WH-like_DNA-bd_sf"/>
</dbReference>
<dbReference type="SUPFAM" id="SSF46767">
    <property type="entry name" value="Methylated DNA-protein cysteine methyltransferase, C-terminal domain"/>
    <property type="match status" value="1"/>
</dbReference>
<dbReference type="Pfam" id="PF12833">
    <property type="entry name" value="HTH_18"/>
    <property type="match status" value="1"/>
</dbReference>
<proteinExistence type="inferred from homology"/>
<dbReference type="GO" id="GO:0043565">
    <property type="term" value="F:sequence-specific DNA binding"/>
    <property type="evidence" value="ECO:0007669"/>
    <property type="project" value="InterPro"/>
</dbReference>
<dbReference type="SUPFAM" id="SSF53155">
    <property type="entry name" value="Methylated DNA-protein cysteine methyltransferase domain"/>
    <property type="match status" value="1"/>
</dbReference>
<dbReference type="GO" id="GO:0003700">
    <property type="term" value="F:DNA-binding transcription factor activity"/>
    <property type="evidence" value="ECO:0007669"/>
    <property type="project" value="InterPro"/>
</dbReference>
<keyword evidence="9" id="KW-0234">DNA repair</keyword>
<keyword evidence="4 12" id="KW-0489">Methyltransferase</keyword>
<evidence type="ECO:0000256" key="5">
    <source>
        <dbReference type="ARBA" id="ARBA00022679"/>
    </source>
</evidence>
<evidence type="ECO:0000256" key="4">
    <source>
        <dbReference type="ARBA" id="ARBA00022603"/>
    </source>
</evidence>
<dbReference type="GO" id="GO:0006281">
    <property type="term" value="P:DNA repair"/>
    <property type="evidence" value="ECO:0007669"/>
    <property type="project" value="UniProtKB-KW"/>
</dbReference>
<dbReference type="InterPro" id="IPR018060">
    <property type="entry name" value="HTH_AraC"/>
</dbReference>
<dbReference type="Gene3D" id="1.10.10.60">
    <property type="entry name" value="Homeodomain-like"/>
    <property type="match status" value="1"/>
</dbReference>
<keyword evidence="13" id="KW-1185">Reference proteome</keyword>
<evidence type="ECO:0000259" key="11">
    <source>
        <dbReference type="PROSITE" id="PS01124"/>
    </source>
</evidence>
<dbReference type="PANTHER" id="PTHR10815">
    <property type="entry name" value="METHYLATED-DNA--PROTEIN-CYSTEINE METHYLTRANSFERASE"/>
    <property type="match status" value="1"/>
</dbReference>
<organism evidence="12 13">
    <name type="scientific">Neptuniibacter caesariensis</name>
    <dbReference type="NCBI Taxonomy" id="207954"/>
    <lineage>
        <taxon>Bacteria</taxon>
        <taxon>Pseudomonadati</taxon>
        <taxon>Pseudomonadota</taxon>
        <taxon>Gammaproteobacteria</taxon>
        <taxon>Oceanospirillales</taxon>
        <taxon>Oceanospirillaceae</taxon>
        <taxon>Neptuniibacter</taxon>
    </lineage>
</organism>
<dbReference type="InterPro" id="IPR036631">
    <property type="entry name" value="MGMT_N_sf"/>
</dbReference>
<dbReference type="InterPro" id="IPR036217">
    <property type="entry name" value="MethylDNA_cys_MeTrfase_DNAb"/>
</dbReference>
<evidence type="ECO:0000256" key="7">
    <source>
        <dbReference type="ARBA" id="ARBA00023015"/>
    </source>
</evidence>
<accession>A0A7U8C953</accession>
<dbReference type="PROSITE" id="PS01124">
    <property type="entry name" value="HTH_ARAC_FAMILY_2"/>
    <property type="match status" value="1"/>
</dbReference>
<comment type="catalytic activity">
    <reaction evidence="1">
        <text>a 4-O-methyl-thymidine in DNA + L-cysteinyl-[protein] = a thymidine in DNA + S-methyl-L-cysteinyl-[protein]</text>
        <dbReference type="Rhea" id="RHEA:53428"/>
        <dbReference type="Rhea" id="RHEA-COMP:10131"/>
        <dbReference type="Rhea" id="RHEA-COMP:10132"/>
        <dbReference type="Rhea" id="RHEA-COMP:13555"/>
        <dbReference type="Rhea" id="RHEA-COMP:13556"/>
        <dbReference type="ChEBI" id="CHEBI:29950"/>
        <dbReference type="ChEBI" id="CHEBI:82612"/>
        <dbReference type="ChEBI" id="CHEBI:137386"/>
        <dbReference type="ChEBI" id="CHEBI:137387"/>
        <dbReference type="EC" id="2.1.1.63"/>
    </reaction>
</comment>
<dbReference type="EMBL" id="AAOW01000003">
    <property type="protein sequence ID" value="EAR62390.1"/>
    <property type="molecule type" value="Genomic_DNA"/>
</dbReference>
<evidence type="ECO:0000256" key="3">
    <source>
        <dbReference type="ARBA" id="ARBA00011918"/>
    </source>
</evidence>
<dbReference type="SUPFAM" id="SSF46689">
    <property type="entry name" value="Homeodomain-like"/>
    <property type="match status" value="1"/>
</dbReference>
<comment type="similarity">
    <text evidence="2">Belongs to the MGMT family.</text>
</comment>
<dbReference type="RefSeq" id="WP_007020700.1">
    <property type="nucleotide sequence ID" value="NZ_CH724125.1"/>
</dbReference>
<dbReference type="InterPro" id="IPR009057">
    <property type="entry name" value="Homeodomain-like_sf"/>
</dbReference>
<evidence type="ECO:0000256" key="2">
    <source>
        <dbReference type="ARBA" id="ARBA00008711"/>
    </source>
</evidence>
<name>A0A7U8C953_NEPCE</name>
<reference evidence="12 13" key="1">
    <citation type="submission" date="2006-02" db="EMBL/GenBank/DDBJ databases">
        <authorList>
            <person name="Pinhassi J."/>
            <person name="Pedros-Alio C."/>
            <person name="Ferriera S."/>
            <person name="Johnson J."/>
            <person name="Kravitz S."/>
            <person name="Halpern A."/>
            <person name="Remington K."/>
            <person name="Beeson K."/>
            <person name="Tran B."/>
            <person name="Rogers Y.-H."/>
            <person name="Friedman R."/>
            <person name="Venter J.C."/>
        </authorList>
    </citation>
    <scope>NUCLEOTIDE SEQUENCE [LARGE SCALE GENOMIC DNA]</scope>
    <source>
        <strain evidence="12 13">MED92</strain>
    </source>
</reference>
<evidence type="ECO:0000313" key="13">
    <source>
        <dbReference type="Proteomes" id="UP000002171"/>
    </source>
</evidence>
<evidence type="ECO:0000313" key="12">
    <source>
        <dbReference type="EMBL" id="EAR62390.1"/>
    </source>
</evidence>
<dbReference type="CDD" id="cd06445">
    <property type="entry name" value="ATase"/>
    <property type="match status" value="1"/>
</dbReference>
<dbReference type="Pfam" id="PF01035">
    <property type="entry name" value="DNA_binding_1"/>
    <property type="match status" value="1"/>
</dbReference>
<comment type="caution">
    <text evidence="12">The sequence shown here is derived from an EMBL/GenBank/DDBJ whole genome shotgun (WGS) entry which is preliminary data.</text>
</comment>
<keyword evidence="7" id="KW-0805">Transcription regulation</keyword>
<dbReference type="SMART" id="SM00342">
    <property type="entry name" value="HTH_ARAC"/>
    <property type="match status" value="1"/>
</dbReference>
<dbReference type="GO" id="GO:0003908">
    <property type="term" value="F:methylated-DNA-[protein]-cysteine S-methyltransferase activity"/>
    <property type="evidence" value="ECO:0007669"/>
    <property type="project" value="UniProtKB-EC"/>
</dbReference>
<sequence>MSDNGLYTQSRHYQQIAAAIRFISENQTEGLSLEQIAESVGLSVYHFQRLFAQWVGISPKRFIQFLGKERAKQALLTTSSVLDAAEEAGVSGVGRMHDLLVTCEAMSPGEIKRQGEGLYISYGLAFSPFGQVLIAWTDRGVCYLMFGDVFDSLFCGLRQEWPNAVFCRKDLEASGLAEKIFTPADKPLPLHLLLKGTNFQIKVWEALLKVREADLVSYSQLARLCESPKAARAVGSAVGKNKIAYLIPCHRVVRETGEIGQYRWGSDRKAAMLGWEAARYSTGRR</sequence>
<dbReference type="PANTHER" id="PTHR10815:SF13">
    <property type="entry name" value="METHYLATED-DNA--PROTEIN-CYSTEINE METHYLTRANSFERASE"/>
    <property type="match status" value="1"/>
</dbReference>
<keyword evidence="5 12" id="KW-0808">Transferase</keyword>